<feature type="region of interest" description="Disordered" evidence="5">
    <location>
        <begin position="681"/>
        <end position="703"/>
    </location>
</feature>
<dbReference type="Proteomes" id="UP000193719">
    <property type="component" value="Unassembled WGS sequence"/>
</dbReference>
<comment type="similarity">
    <text evidence="1">Belongs to the ATG14 family.</text>
</comment>
<sequence>MDKNKIYCQVCKIHNLEFHCSKCVNKTFNLYKSEIHQYDLNMKKIVDNIKKLEKTSKPYQTIKNNLENKINDYELQIQEKQLLIQKKKEDINKKRKEIESKRQALLDLNENFKIKLENYSQTTTKPDNLSNNINNDDDDTNKKNEKNTNDITNKKIKEGINDKKEEEKEENEKIQELETFDYSILESSDHMKKHINTTYLKSFEYLNNKLMCARQILIEELSNIFKLKKITGLSHSGSHYSNTFNANNIPSSGSNKSSFLNNSISQVLYDTTSKIFGNTFETEVELNNNTIYHNSNFNLYEEITPPYHPDDHQNSIKMKTSQKVLPPRVKNSYLYHRNFKKQDDKKYQNISNTYTILGHIFPSINEIWNYSHEYINTTLEYIIQYVILLSYYLDIKLPFSLHYQGIRSYVECHLYNCICYLPLCYSEKTIEEFLTGLSMLFYDIVYLCHTQGVDVKENDVLNILKNIYKCSKSPFLGQTLNVDLQLHQHNINFGKLPNSLYHTNKQNITQHRPFNSESFKRNKSYTSLNNTLGNSFNLRFSEIVKLVFLQANIQIPISNITTATTTTNNSNIPLHTTSIPKSNSNTNINLNGNTSSSSNNEGIKRESHSSLNTHHQNSAMEWNDVDFDIETMKLSDNDDYIAYEKERQLSKDKRNSELFNNTNKKLKSILSINNIIHSDKKESNNSMATTSDITTTNNQNNTHNNTTYLSAINNGSVGNDEWLLDNSVSNNNIFDYENMMGSEEQIRKQRLTEFLNCVFHDYFSNTNTNEWVLINQ</sequence>
<feature type="compositionally biased region" description="Basic and acidic residues" evidence="5">
    <location>
        <begin position="140"/>
        <end position="150"/>
    </location>
</feature>
<keyword evidence="3 4" id="KW-0175">Coiled coil</keyword>
<evidence type="ECO:0000313" key="7">
    <source>
        <dbReference type="Proteomes" id="UP000193719"/>
    </source>
</evidence>
<dbReference type="AlphaFoldDB" id="A0A1Y1UXZ1"/>
<evidence type="ECO:0000256" key="4">
    <source>
        <dbReference type="SAM" id="Coils"/>
    </source>
</evidence>
<dbReference type="Pfam" id="PF10186">
    <property type="entry name" value="ATG14"/>
    <property type="match status" value="1"/>
</dbReference>
<evidence type="ECO:0000256" key="2">
    <source>
        <dbReference type="ARBA" id="ARBA00013807"/>
    </source>
</evidence>
<dbReference type="EMBL" id="MCFH01000054">
    <property type="protein sequence ID" value="ORX43247.1"/>
    <property type="molecule type" value="Genomic_DNA"/>
</dbReference>
<feature type="coiled-coil region" evidence="4">
    <location>
        <begin position="35"/>
        <end position="111"/>
    </location>
</feature>
<accession>A0A1Y1UXZ1</accession>
<evidence type="ECO:0000256" key="5">
    <source>
        <dbReference type="SAM" id="MobiDB-lite"/>
    </source>
</evidence>
<keyword evidence="7" id="KW-1185">Reference proteome</keyword>
<gene>
    <name evidence="6" type="ORF">BCR36DRAFT_406809</name>
</gene>
<dbReference type="OrthoDB" id="16772at2759"/>
<feature type="compositionally biased region" description="Low complexity" evidence="5">
    <location>
        <begin position="689"/>
        <end position="703"/>
    </location>
</feature>
<feature type="region of interest" description="Disordered" evidence="5">
    <location>
        <begin position="123"/>
        <end position="150"/>
    </location>
</feature>
<evidence type="ECO:0000256" key="1">
    <source>
        <dbReference type="ARBA" id="ARBA00009574"/>
    </source>
</evidence>
<organism evidence="6 7">
    <name type="scientific">Piromyces finnis</name>
    <dbReference type="NCBI Taxonomy" id="1754191"/>
    <lineage>
        <taxon>Eukaryota</taxon>
        <taxon>Fungi</taxon>
        <taxon>Fungi incertae sedis</taxon>
        <taxon>Chytridiomycota</taxon>
        <taxon>Chytridiomycota incertae sedis</taxon>
        <taxon>Neocallimastigomycetes</taxon>
        <taxon>Neocallimastigales</taxon>
        <taxon>Neocallimastigaceae</taxon>
        <taxon>Piromyces</taxon>
    </lineage>
</organism>
<feature type="compositionally biased region" description="Low complexity" evidence="5">
    <location>
        <begin position="582"/>
        <end position="600"/>
    </location>
</feature>
<dbReference type="GO" id="GO:0032991">
    <property type="term" value="C:protein-containing complex"/>
    <property type="evidence" value="ECO:0007669"/>
    <property type="project" value="UniProtKB-ARBA"/>
</dbReference>
<proteinExistence type="inferred from homology"/>
<reference evidence="6 7" key="1">
    <citation type="submission" date="2016-08" db="EMBL/GenBank/DDBJ databases">
        <title>Genomes of anaerobic fungi encode conserved fungal cellulosomes for biomass hydrolysis.</title>
        <authorList>
            <consortium name="DOE Joint Genome Institute"/>
            <person name="Haitjema C.H."/>
            <person name="Gilmore S.P."/>
            <person name="Henske J.K."/>
            <person name="Solomon K.V."/>
            <person name="De Groot R."/>
            <person name="Kuo A."/>
            <person name="Mondo S.J."/>
            <person name="Salamov A.A."/>
            <person name="Labutti K."/>
            <person name="Zhao Z."/>
            <person name="Chiniquy J."/>
            <person name="Barry K."/>
            <person name="Brewer H.M."/>
            <person name="Purvine S.O."/>
            <person name="Wright A.T."/>
            <person name="Boxma B."/>
            <person name="Van Alen T."/>
            <person name="Hackstein J.H."/>
            <person name="Baker S.E."/>
            <person name="Grigoriev I.V."/>
            <person name="O'Malley M.A."/>
        </authorList>
    </citation>
    <scope>NUCLEOTIDE SEQUENCE [LARGE SCALE GENOMIC DNA]</scope>
    <source>
        <strain evidence="7">finn</strain>
    </source>
</reference>
<evidence type="ECO:0000313" key="6">
    <source>
        <dbReference type="EMBL" id="ORX43247.1"/>
    </source>
</evidence>
<name>A0A1Y1UXZ1_9FUNG</name>
<dbReference type="GO" id="GO:0005737">
    <property type="term" value="C:cytoplasm"/>
    <property type="evidence" value="ECO:0007669"/>
    <property type="project" value="UniProtKB-ARBA"/>
</dbReference>
<dbReference type="InterPro" id="IPR018791">
    <property type="entry name" value="UV_resistance/autophagy_Atg14"/>
</dbReference>
<dbReference type="STRING" id="1754191.A0A1Y1UXZ1"/>
<reference evidence="6 7" key="2">
    <citation type="submission" date="2016-08" db="EMBL/GenBank/DDBJ databases">
        <title>Pervasive Adenine N6-methylation of Active Genes in Fungi.</title>
        <authorList>
            <consortium name="DOE Joint Genome Institute"/>
            <person name="Mondo S.J."/>
            <person name="Dannebaum R.O."/>
            <person name="Kuo R.C."/>
            <person name="Labutti K."/>
            <person name="Haridas S."/>
            <person name="Kuo A."/>
            <person name="Salamov A."/>
            <person name="Ahrendt S.R."/>
            <person name="Lipzen A."/>
            <person name="Sullivan W."/>
            <person name="Andreopoulos W.B."/>
            <person name="Clum A."/>
            <person name="Lindquist E."/>
            <person name="Daum C."/>
            <person name="Ramamoorthy G.K."/>
            <person name="Gryganskyi A."/>
            <person name="Culley D."/>
            <person name="Magnuson J.K."/>
            <person name="James T.Y."/>
            <person name="O'Malley M.A."/>
            <person name="Stajich J.E."/>
            <person name="Spatafora J.W."/>
            <person name="Visel A."/>
            <person name="Grigoriev I.V."/>
        </authorList>
    </citation>
    <scope>NUCLEOTIDE SEQUENCE [LARGE SCALE GENOMIC DNA]</scope>
    <source>
        <strain evidence="7">finn</strain>
    </source>
</reference>
<evidence type="ECO:0000256" key="3">
    <source>
        <dbReference type="ARBA" id="ARBA00023054"/>
    </source>
</evidence>
<feature type="region of interest" description="Disordered" evidence="5">
    <location>
        <begin position="571"/>
        <end position="617"/>
    </location>
</feature>
<comment type="caution">
    <text evidence="6">The sequence shown here is derived from an EMBL/GenBank/DDBJ whole genome shotgun (WGS) entry which is preliminary data.</text>
</comment>
<protein>
    <recommendedName>
        <fullName evidence="2">Autophagy-related protein 14</fullName>
    </recommendedName>
</protein>
<feature type="coiled-coil region" evidence="4">
    <location>
        <begin position="153"/>
        <end position="180"/>
    </location>
</feature>